<feature type="domain" description="IclR-ED" evidence="6">
    <location>
        <begin position="100"/>
        <end position="283"/>
    </location>
</feature>
<dbReference type="SMART" id="SM00346">
    <property type="entry name" value="HTH_ICLR"/>
    <property type="match status" value="1"/>
</dbReference>
<dbReference type="InterPro" id="IPR014757">
    <property type="entry name" value="Tscrpt_reg_IclR_C"/>
</dbReference>
<dbReference type="EMBL" id="BAAAEN010000011">
    <property type="protein sequence ID" value="GAA0510748.1"/>
    <property type="molecule type" value="Genomic_DNA"/>
</dbReference>
<dbReference type="Gene3D" id="3.30.450.40">
    <property type="match status" value="1"/>
</dbReference>
<proteinExistence type="predicted"/>
<dbReference type="InterPro" id="IPR050707">
    <property type="entry name" value="HTH_MetabolicPath_Reg"/>
</dbReference>
<keyword evidence="2" id="KW-0238">DNA-binding</keyword>
<keyword evidence="8" id="KW-1185">Reference proteome</keyword>
<gene>
    <name evidence="7" type="ORF">GCM10009097_29950</name>
</gene>
<feature type="compositionally biased region" description="Low complexity" evidence="4">
    <location>
        <begin position="8"/>
        <end position="21"/>
    </location>
</feature>
<organism evidence="7 8">
    <name type="scientific">Pigmentiphaga daeguensis</name>
    <dbReference type="NCBI Taxonomy" id="414049"/>
    <lineage>
        <taxon>Bacteria</taxon>
        <taxon>Pseudomonadati</taxon>
        <taxon>Pseudomonadota</taxon>
        <taxon>Betaproteobacteria</taxon>
        <taxon>Burkholderiales</taxon>
        <taxon>Alcaligenaceae</taxon>
        <taxon>Pigmentiphaga</taxon>
    </lineage>
</organism>
<evidence type="ECO:0000259" key="5">
    <source>
        <dbReference type="PROSITE" id="PS51077"/>
    </source>
</evidence>
<protein>
    <recommendedName>
        <fullName evidence="9">IclR family transcriptional regulator</fullName>
    </recommendedName>
</protein>
<dbReference type="InterPro" id="IPR005471">
    <property type="entry name" value="Tscrpt_reg_IclR_N"/>
</dbReference>
<dbReference type="SUPFAM" id="SSF46785">
    <property type="entry name" value="Winged helix' DNA-binding domain"/>
    <property type="match status" value="1"/>
</dbReference>
<feature type="domain" description="HTH iclR-type" evidence="5">
    <location>
        <begin position="37"/>
        <end position="99"/>
    </location>
</feature>
<comment type="caution">
    <text evidence="7">The sequence shown here is derived from an EMBL/GenBank/DDBJ whole genome shotgun (WGS) entry which is preliminary data.</text>
</comment>
<evidence type="ECO:0008006" key="9">
    <source>
        <dbReference type="Google" id="ProtNLM"/>
    </source>
</evidence>
<dbReference type="PROSITE" id="PS51077">
    <property type="entry name" value="HTH_ICLR"/>
    <property type="match status" value="1"/>
</dbReference>
<dbReference type="SMART" id="SM00418">
    <property type="entry name" value="HTH_ARSR"/>
    <property type="match status" value="1"/>
</dbReference>
<reference evidence="7 8" key="1">
    <citation type="journal article" date="2019" name="Int. J. Syst. Evol. Microbiol.">
        <title>The Global Catalogue of Microorganisms (GCM) 10K type strain sequencing project: providing services to taxonomists for standard genome sequencing and annotation.</title>
        <authorList>
            <consortium name="The Broad Institute Genomics Platform"/>
            <consortium name="The Broad Institute Genome Sequencing Center for Infectious Disease"/>
            <person name="Wu L."/>
            <person name="Ma J."/>
        </authorList>
    </citation>
    <scope>NUCLEOTIDE SEQUENCE [LARGE SCALE GENOMIC DNA]</scope>
    <source>
        <strain evidence="7 8">JCM 14330</strain>
    </source>
</reference>
<dbReference type="CDD" id="cd00090">
    <property type="entry name" value="HTH_ARSR"/>
    <property type="match status" value="1"/>
</dbReference>
<dbReference type="InterPro" id="IPR036390">
    <property type="entry name" value="WH_DNA-bd_sf"/>
</dbReference>
<dbReference type="PANTHER" id="PTHR30136:SF8">
    <property type="entry name" value="TRANSCRIPTIONAL REGULATORY PROTEIN"/>
    <property type="match status" value="1"/>
</dbReference>
<evidence type="ECO:0000313" key="8">
    <source>
        <dbReference type="Proteomes" id="UP001501706"/>
    </source>
</evidence>
<dbReference type="Pfam" id="PF01614">
    <property type="entry name" value="IclR_C"/>
    <property type="match status" value="1"/>
</dbReference>
<accession>A0ABN1C308</accession>
<name>A0ABN1C308_9BURK</name>
<evidence type="ECO:0000256" key="3">
    <source>
        <dbReference type="ARBA" id="ARBA00023163"/>
    </source>
</evidence>
<evidence type="ECO:0000256" key="1">
    <source>
        <dbReference type="ARBA" id="ARBA00023015"/>
    </source>
</evidence>
<dbReference type="InterPro" id="IPR001845">
    <property type="entry name" value="HTH_ArsR_DNA-bd_dom"/>
</dbReference>
<dbReference type="SUPFAM" id="SSF55781">
    <property type="entry name" value="GAF domain-like"/>
    <property type="match status" value="1"/>
</dbReference>
<evidence type="ECO:0000259" key="6">
    <source>
        <dbReference type="PROSITE" id="PS51078"/>
    </source>
</evidence>
<sequence>MHPPAPDLLPSDATAPAADDAQTGHALPTSGDEAAISSTSVISLRILELMAAQGTECGVTELAELLGMPKARVHRHLSALRQQGYVTQNKRTSRYRVGWRLFLLGRKLVQQFDVVSLAKPIMEDLRNRVGQTIVITTFDPNKVVVLDVVRGRSALEILLSPGTQFPGFHTVAQGKVVLAFGPPSLRDAVLSQPLAASTPKTITDPDRLRAEIQLVRQRGWAEAPEEIFTGINALAAPIFQADGSLFGALAIVASIHYLPARAHPDTVRELMQAAAAVSAVLGAGQAGAAAPG</sequence>
<dbReference type="InterPro" id="IPR036388">
    <property type="entry name" value="WH-like_DNA-bd_sf"/>
</dbReference>
<dbReference type="InterPro" id="IPR011991">
    <property type="entry name" value="ArsR-like_HTH"/>
</dbReference>
<keyword evidence="3" id="KW-0804">Transcription</keyword>
<dbReference type="PROSITE" id="PS51078">
    <property type="entry name" value="ICLR_ED"/>
    <property type="match status" value="1"/>
</dbReference>
<dbReference type="Pfam" id="PF09339">
    <property type="entry name" value="HTH_IclR"/>
    <property type="match status" value="1"/>
</dbReference>
<keyword evidence="1" id="KW-0805">Transcription regulation</keyword>
<dbReference type="PANTHER" id="PTHR30136">
    <property type="entry name" value="HELIX-TURN-HELIX TRANSCRIPTIONAL REGULATOR, ICLR FAMILY"/>
    <property type="match status" value="1"/>
</dbReference>
<dbReference type="RefSeq" id="WP_165963024.1">
    <property type="nucleotide sequence ID" value="NZ_BAAAEN010000011.1"/>
</dbReference>
<dbReference type="Gene3D" id="1.10.10.10">
    <property type="entry name" value="Winged helix-like DNA-binding domain superfamily/Winged helix DNA-binding domain"/>
    <property type="match status" value="1"/>
</dbReference>
<evidence type="ECO:0000256" key="2">
    <source>
        <dbReference type="ARBA" id="ARBA00023125"/>
    </source>
</evidence>
<evidence type="ECO:0000256" key="4">
    <source>
        <dbReference type="SAM" id="MobiDB-lite"/>
    </source>
</evidence>
<evidence type="ECO:0000313" key="7">
    <source>
        <dbReference type="EMBL" id="GAA0510748.1"/>
    </source>
</evidence>
<dbReference type="Proteomes" id="UP001501706">
    <property type="component" value="Unassembled WGS sequence"/>
</dbReference>
<dbReference type="InterPro" id="IPR029016">
    <property type="entry name" value="GAF-like_dom_sf"/>
</dbReference>
<feature type="region of interest" description="Disordered" evidence="4">
    <location>
        <begin position="1"/>
        <end position="32"/>
    </location>
</feature>